<dbReference type="RefSeq" id="WP_090379230.1">
    <property type="nucleotide sequence ID" value="NZ_FNLC01000001.1"/>
</dbReference>
<accession>A0A1H1CHF4</accession>
<organism evidence="1 2">
    <name type="scientific">Natronobacterium texcoconense</name>
    <dbReference type="NCBI Taxonomy" id="1095778"/>
    <lineage>
        <taxon>Archaea</taxon>
        <taxon>Methanobacteriati</taxon>
        <taxon>Methanobacteriota</taxon>
        <taxon>Stenosarchaea group</taxon>
        <taxon>Halobacteria</taxon>
        <taxon>Halobacteriales</taxon>
        <taxon>Natrialbaceae</taxon>
        <taxon>Natronobacterium</taxon>
    </lineage>
</organism>
<dbReference type="EMBL" id="FNLC01000001">
    <property type="protein sequence ID" value="SDQ63607.1"/>
    <property type="molecule type" value="Genomic_DNA"/>
</dbReference>
<reference evidence="2" key="1">
    <citation type="submission" date="2016-10" db="EMBL/GenBank/DDBJ databases">
        <authorList>
            <person name="Varghese N."/>
            <person name="Submissions S."/>
        </authorList>
    </citation>
    <scope>NUCLEOTIDE SEQUENCE [LARGE SCALE GENOMIC DNA]</scope>
    <source>
        <strain evidence="2">DSM 24767</strain>
    </source>
</reference>
<dbReference type="AlphaFoldDB" id="A0A1H1CHF4"/>
<protein>
    <submittedName>
        <fullName evidence="1">Uncharacterized protein</fullName>
    </submittedName>
</protein>
<proteinExistence type="predicted"/>
<dbReference type="OrthoDB" id="200049at2157"/>
<name>A0A1H1CHF4_NATTX</name>
<evidence type="ECO:0000313" key="2">
    <source>
        <dbReference type="Proteomes" id="UP000198848"/>
    </source>
</evidence>
<dbReference type="Proteomes" id="UP000198848">
    <property type="component" value="Unassembled WGS sequence"/>
</dbReference>
<dbReference type="STRING" id="1095778.SAMN04489842_1407"/>
<evidence type="ECO:0000313" key="1">
    <source>
        <dbReference type="EMBL" id="SDQ63607.1"/>
    </source>
</evidence>
<sequence length="263" mass="29097">MGNERGLVTERELARTYDSQSYSDAYTAVEDYRRVTQYASEHPDERSTAISSALTLPRGRVRPWLEGSKPDPVRAIDTAREYGWLECTDDDPEFRGLNVLVANVFSGGSIDARFYQPSFSIDGEGNDRVFDALERAGVDYRVVDGRSGRTDEVRPADDASILGRVLAVLGAPTGPKADQHLTLPAYLEGAPDEIREAFADAYLENRAIGHEDKDTLHLQERRNRGYLADLADLLDDVADGGVALREQHIVITADASRRLDAVQ</sequence>
<keyword evidence="2" id="KW-1185">Reference proteome</keyword>
<gene>
    <name evidence="1" type="ORF">SAMN04489842_1407</name>
</gene>